<dbReference type="Proteomes" id="UP000823674">
    <property type="component" value="Chromosome A07"/>
</dbReference>
<evidence type="ECO:0000313" key="1">
    <source>
        <dbReference type="EMBL" id="KAG5380496.1"/>
    </source>
</evidence>
<name>A0ABQ7L5H3_BRACM</name>
<sequence length="91" mass="10610">MPICIKKYQQKESKSWSYQGAFNNTLISSQNQSSLCVVWWLTNTHTFVLRWLALDRGYIKSHSASLDDPFNPSQFQKCRLPSRIISNTQLK</sequence>
<reference evidence="1 2" key="1">
    <citation type="submission" date="2021-03" db="EMBL/GenBank/DDBJ databases">
        <authorList>
            <person name="King G.J."/>
            <person name="Bancroft I."/>
            <person name="Baten A."/>
            <person name="Bloomfield J."/>
            <person name="Borpatragohain P."/>
            <person name="He Z."/>
            <person name="Irish N."/>
            <person name="Irwin J."/>
            <person name="Liu K."/>
            <person name="Mauleon R.P."/>
            <person name="Moore J."/>
            <person name="Morris R."/>
            <person name="Ostergaard L."/>
            <person name="Wang B."/>
            <person name="Wells R."/>
        </authorList>
    </citation>
    <scope>NUCLEOTIDE SEQUENCE [LARGE SCALE GENOMIC DNA]</scope>
    <source>
        <strain evidence="1">R-o-18</strain>
        <tissue evidence="1">Leaf</tissue>
    </source>
</reference>
<comment type="caution">
    <text evidence="1">The sequence shown here is derived from an EMBL/GenBank/DDBJ whole genome shotgun (WGS) entry which is preliminary data.</text>
</comment>
<proteinExistence type="predicted"/>
<gene>
    <name evidence="1" type="primary">A07p041050.1_BraROA</name>
    <name evidence="1" type="ORF">IGI04_028338</name>
</gene>
<organism evidence="1 2">
    <name type="scientific">Brassica rapa subsp. trilocularis</name>
    <dbReference type="NCBI Taxonomy" id="1813537"/>
    <lineage>
        <taxon>Eukaryota</taxon>
        <taxon>Viridiplantae</taxon>
        <taxon>Streptophyta</taxon>
        <taxon>Embryophyta</taxon>
        <taxon>Tracheophyta</taxon>
        <taxon>Spermatophyta</taxon>
        <taxon>Magnoliopsida</taxon>
        <taxon>eudicotyledons</taxon>
        <taxon>Gunneridae</taxon>
        <taxon>Pentapetalae</taxon>
        <taxon>rosids</taxon>
        <taxon>malvids</taxon>
        <taxon>Brassicales</taxon>
        <taxon>Brassicaceae</taxon>
        <taxon>Brassiceae</taxon>
        <taxon>Brassica</taxon>
    </lineage>
</organism>
<dbReference type="EMBL" id="JADBGQ010000009">
    <property type="protein sequence ID" value="KAG5380496.1"/>
    <property type="molecule type" value="Genomic_DNA"/>
</dbReference>
<accession>A0ABQ7L5H3</accession>
<protein>
    <recommendedName>
        <fullName evidence="3">Reverse transcriptase zinc-binding domain-containing protein</fullName>
    </recommendedName>
</protein>
<evidence type="ECO:0000313" key="2">
    <source>
        <dbReference type="Proteomes" id="UP000823674"/>
    </source>
</evidence>
<evidence type="ECO:0008006" key="3">
    <source>
        <dbReference type="Google" id="ProtNLM"/>
    </source>
</evidence>
<keyword evidence="2" id="KW-1185">Reference proteome</keyword>